<keyword evidence="1" id="KW-1133">Transmembrane helix</keyword>
<feature type="transmembrane region" description="Helical" evidence="1">
    <location>
        <begin position="80"/>
        <end position="96"/>
    </location>
</feature>
<dbReference type="InterPro" id="IPR043502">
    <property type="entry name" value="DNA/RNA_pol_sf"/>
</dbReference>
<evidence type="ECO:0000313" key="3">
    <source>
        <dbReference type="WBParaSite" id="PSU_v2.g15152.t1"/>
    </source>
</evidence>
<keyword evidence="2" id="KW-1185">Reference proteome</keyword>
<name>A0A914Y8S1_9BILA</name>
<keyword evidence="1" id="KW-0812">Transmembrane</keyword>
<evidence type="ECO:0000256" key="1">
    <source>
        <dbReference type="SAM" id="Phobius"/>
    </source>
</evidence>
<keyword evidence="1" id="KW-0472">Membrane</keyword>
<dbReference type="AlphaFoldDB" id="A0A914Y8S1"/>
<sequence>MNKQVESYNTELEIVIQRPDVTPEQQKKISDLLNEFSDRFSTSEYDIDHDCKLVAPPLKVLPGTKPIAAKPFKVAEKVKSVMLAFITALLAANIIVEANTPWLSNVFPVRKSNGKYRPVVDLRPLNNPAPNRCWMLLLHSL</sequence>
<proteinExistence type="predicted"/>
<dbReference type="Gene3D" id="3.10.10.10">
    <property type="entry name" value="HIV Type 1 Reverse Transcriptase, subunit A, domain 1"/>
    <property type="match status" value="1"/>
</dbReference>
<dbReference type="Proteomes" id="UP000887577">
    <property type="component" value="Unplaced"/>
</dbReference>
<accession>A0A914Y8S1</accession>
<dbReference type="WBParaSite" id="PSU_v2.g15152.t1">
    <property type="protein sequence ID" value="PSU_v2.g15152.t1"/>
    <property type="gene ID" value="PSU_v2.g15152"/>
</dbReference>
<organism evidence="2 3">
    <name type="scientific">Panagrolaimus superbus</name>
    <dbReference type="NCBI Taxonomy" id="310955"/>
    <lineage>
        <taxon>Eukaryota</taxon>
        <taxon>Metazoa</taxon>
        <taxon>Ecdysozoa</taxon>
        <taxon>Nematoda</taxon>
        <taxon>Chromadorea</taxon>
        <taxon>Rhabditida</taxon>
        <taxon>Tylenchina</taxon>
        <taxon>Panagrolaimomorpha</taxon>
        <taxon>Panagrolaimoidea</taxon>
        <taxon>Panagrolaimidae</taxon>
        <taxon>Panagrolaimus</taxon>
    </lineage>
</organism>
<dbReference type="SUPFAM" id="SSF56672">
    <property type="entry name" value="DNA/RNA polymerases"/>
    <property type="match status" value="1"/>
</dbReference>
<protein>
    <submittedName>
        <fullName evidence="3">Uncharacterized protein</fullName>
    </submittedName>
</protein>
<evidence type="ECO:0000313" key="2">
    <source>
        <dbReference type="Proteomes" id="UP000887577"/>
    </source>
</evidence>
<reference evidence="3" key="1">
    <citation type="submission" date="2022-11" db="UniProtKB">
        <authorList>
            <consortium name="WormBaseParasite"/>
        </authorList>
    </citation>
    <scope>IDENTIFICATION</scope>
</reference>